<evidence type="ECO:0000256" key="13">
    <source>
        <dbReference type="ARBA" id="ARBA00047906"/>
    </source>
</evidence>
<dbReference type="Pfam" id="PF07912">
    <property type="entry name" value="ERp29_N"/>
    <property type="match status" value="1"/>
</dbReference>
<dbReference type="InterPro" id="IPR011679">
    <property type="entry name" value="ERp29_C"/>
</dbReference>
<dbReference type="GO" id="GO:0035965">
    <property type="term" value="P:cardiolipin acyl-chain remodeling"/>
    <property type="evidence" value="ECO:0007669"/>
    <property type="project" value="TreeGrafter"/>
</dbReference>
<keyword evidence="6" id="KW-0999">Mitochondrion inner membrane</keyword>
<keyword evidence="8" id="KW-0443">Lipid metabolism</keyword>
<dbReference type="CDD" id="cd07989">
    <property type="entry name" value="LPLAT_AGPAT-like"/>
    <property type="match status" value="1"/>
</dbReference>
<evidence type="ECO:0000256" key="4">
    <source>
        <dbReference type="ARBA" id="ARBA00022679"/>
    </source>
</evidence>
<dbReference type="GO" id="GO:0009306">
    <property type="term" value="P:protein secretion"/>
    <property type="evidence" value="ECO:0007669"/>
    <property type="project" value="InterPro"/>
</dbReference>
<dbReference type="GO" id="GO:0047184">
    <property type="term" value="F:1-acylglycerophosphocholine O-acyltransferase activity"/>
    <property type="evidence" value="ECO:0007669"/>
    <property type="project" value="TreeGrafter"/>
</dbReference>
<evidence type="ECO:0000256" key="2">
    <source>
        <dbReference type="ARBA" id="ARBA00010524"/>
    </source>
</evidence>
<evidence type="ECO:0000313" key="18">
    <source>
        <dbReference type="Proteomes" id="UP000663866"/>
    </source>
</evidence>
<evidence type="ECO:0000256" key="12">
    <source>
        <dbReference type="ARBA" id="ARBA00024323"/>
    </source>
</evidence>
<keyword evidence="18" id="KW-1185">Reference proteome</keyword>
<dbReference type="InterPro" id="IPR012883">
    <property type="entry name" value="ERp29_N"/>
</dbReference>
<comment type="caution">
    <text evidence="16">The sequence shown here is derived from an EMBL/GenBank/DDBJ whole genome shotgun (WGS) entry which is preliminary data.</text>
</comment>
<dbReference type="Proteomes" id="UP000663842">
    <property type="component" value="Unassembled WGS sequence"/>
</dbReference>
<comment type="subcellular location">
    <subcellularLocation>
        <location evidence="1">Mitochondrion inner membrane</location>
        <topology evidence="1">Peripheral membrane protein</topology>
        <orientation evidence="1">Intermembrane side</orientation>
    </subcellularLocation>
    <subcellularLocation>
        <location evidence="12">Mitochondrion outer membrane</location>
        <topology evidence="12">Peripheral membrane protein</topology>
        <orientation evidence="12">Intermembrane side</orientation>
    </subcellularLocation>
</comment>
<evidence type="ECO:0000256" key="11">
    <source>
        <dbReference type="ARBA" id="ARBA00023315"/>
    </source>
</evidence>
<keyword evidence="4" id="KW-0808">Transferase</keyword>
<dbReference type="GO" id="GO:0005741">
    <property type="term" value="C:mitochondrial outer membrane"/>
    <property type="evidence" value="ECO:0007669"/>
    <property type="project" value="UniProtKB-SubCell"/>
</dbReference>
<dbReference type="AlphaFoldDB" id="A0A819Q1G5"/>
<dbReference type="FunFam" id="1.20.1150.12:FF:000001">
    <property type="entry name" value="Endoplasmic reticulum resident protein 29"/>
    <property type="match status" value="1"/>
</dbReference>
<evidence type="ECO:0000256" key="6">
    <source>
        <dbReference type="ARBA" id="ARBA00022792"/>
    </source>
</evidence>
<keyword evidence="11" id="KW-0012">Acyltransferase</keyword>
<dbReference type="InterPro" id="IPR000872">
    <property type="entry name" value="Tafazzin"/>
</dbReference>
<dbReference type="GO" id="GO:0005788">
    <property type="term" value="C:endoplasmic reticulum lumen"/>
    <property type="evidence" value="ECO:0007669"/>
    <property type="project" value="InterPro"/>
</dbReference>
<evidence type="ECO:0000256" key="14">
    <source>
        <dbReference type="ARBA" id="ARBA00049543"/>
    </source>
</evidence>
<dbReference type="Proteomes" id="UP000663866">
    <property type="component" value="Unassembled WGS sequence"/>
</dbReference>
<dbReference type="SMART" id="SM00563">
    <property type="entry name" value="PlsC"/>
    <property type="match status" value="1"/>
</dbReference>
<evidence type="ECO:0000256" key="5">
    <source>
        <dbReference type="ARBA" id="ARBA00022787"/>
    </source>
</evidence>
<gene>
    <name evidence="16" type="ORF">OVN521_LOCUS16217</name>
    <name evidence="17" type="ORF">UXM345_LOCUS20253</name>
</gene>
<proteinExistence type="inferred from homology"/>
<comment type="catalytic activity">
    <reaction evidence="13">
        <text>1'-[1,2-diacyl-sn-glycero-3-phospho],3'-[1-acyl-sn-glycero-3-phospho]-glycerol + a 1,2-diacyl-sn-glycero-3-phosphocholine = a cardiolipin + a 1-acyl-sn-glycero-3-phosphocholine</text>
        <dbReference type="Rhea" id="RHEA:33731"/>
        <dbReference type="ChEBI" id="CHEBI:57643"/>
        <dbReference type="ChEBI" id="CHEBI:58168"/>
        <dbReference type="ChEBI" id="CHEBI:62237"/>
        <dbReference type="ChEBI" id="CHEBI:64743"/>
    </reaction>
    <physiologicalReaction direction="left-to-right" evidence="13">
        <dbReference type="Rhea" id="RHEA:33732"/>
    </physiologicalReaction>
    <physiologicalReaction direction="right-to-left" evidence="13">
        <dbReference type="Rhea" id="RHEA:33733"/>
    </physiologicalReaction>
</comment>
<accession>A0A819Q1G5</accession>
<keyword evidence="9" id="KW-0496">Mitochondrion</keyword>
<keyword evidence="7" id="KW-0256">Endoplasmic reticulum</keyword>
<evidence type="ECO:0000313" key="16">
    <source>
        <dbReference type="EMBL" id="CAF4021293.1"/>
    </source>
</evidence>
<protein>
    <recommendedName>
        <fullName evidence="3">Tafazzin</fullName>
    </recommendedName>
</protein>
<reference evidence="16" key="1">
    <citation type="submission" date="2021-02" db="EMBL/GenBank/DDBJ databases">
        <authorList>
            <person name="Nowell W R."/>
        </authorList>
    </citation>
    <scope>NUCLEOTIDE SEQUENCE</scope>
</reference>
<dbReference type="PRINTS" id="PR00979">
    <property type="entry name" value="TAFAZZIN"/>
</dbReference>
<dbReference type="GO" id="GO:0005743">
    <property type="term" value="C:mitochondrial inner membrane"/>
    <property type="evidence" value="ECO:0007669"/>
    <property type="project" value="UniProtKB-SubCell"/>
</dbReference>
<dbReference type="Pfam" id="PF01553">
    <property type="entry name" value="Acyltransferase"/>
    <property type="match status" value="1"/>
</dbReference>
<evidence type="ECO:0000259" key="15">
    <source>
        <dbReference type="SMART" id="SM00563"/>
    </source>
</evidence>
<evidence type="ECO:0000256" key="9">
    <source>
        <dbReference type="ARBA" id="ARBA00023128"/>
    </source>
</evidence>
<dbReference type="GO" id="GO:0007007">
    <property type="term" value="P:inner mitochondrial membrane organization"/>
    <property type="evidence" value="ECO:0007669"/>
    <property type="project" value="TreeGrafter"/>
</dbReference>
<dbReference type="Pfam" id="PF07749">
    <property type="entry name" value="ERp29"/>
    <property type="match status" value="1"/>
</dbReference>
<dbReference type="EMBL" id="CAJOBF010002994">
    <property type="protein sequence ID" value="CAF4067939.1"/>
    <property type="molecule type" value="Genomic_DNA"/>
</dbReference>
<dbReference type="SUPFAM" id="SSF69593">
    <property type="entry name" value="Glycerol-3-phosphate (1)-acyltransferase"/>
    <property type="match status" value="1"/>
</dbReference>
<sequence>MYKSYKYPDDYHDDTKYDNQIENAKDFNCDDDREDNDDEVVLEFIYDNNKINLCKAHTPGTVTVDILTFDKIRNNFDVVLAKFDDKYPFGEKYDQFKRFATNVANSKNLILAEIPITDYGEKENEMLALEYGVKKEDHPVYKLFLKGKSKPIDYTGDKTEDDLRRFLSHNANIWFGFPGTVEELDRLAQQFFVASSNNDENTQKSLLEKAHGAVKNLVDKKEQRSGESYIKIMESVIKQGSDFFKRESRRVENLLKGKITNEKKQELQHRANILLSFQPLTIMPLSFDWPFPEKPSILYKAVSTITIGLVGSFSKFWMKYLSSVRIENGEFLLNAVLNRHPDRPLITVANHHSCMDDPLLIAIVINLFFNRLFKYFLAATIPLRVFWTRHRMRWALGADDIVFTMKKHQLFFSLGKTIPVTRGDGVYQRPMNFALEQLNQGGWIHIFSEGKVNLTKEPMRLKWGVGRLVAEADICPLVVPLYHIGMDDVLPNVEPYALQIGKKVSIYVGEPLIFDGLVEEMKKEKRSLQEIRKAVTDIIQNELYKLKVKCEELHRQHLGSDSSSSSS</sequence>
<dbReference type="SUPFAM" id="SSF52833">
    <property type="entry name" value="Thioredoxin-like"/>
    <property type="match status" value="1"/>
</dbReference>
<organism evidence="16 18">
    <name type="scientific">Rotaria magnacalcarata</name>
    <dbReference type="NCBI Taxonomy" id="392030"/>
    <lineage>
        <taxon>Eukaryota</taxon>
        <taxon>Metazoa</taxon>
        <taxon>Spiralia</taxon>
        <taxon>Gnathifera</taxon>
        <taxon>Rotifera</taxon>
        <taxon>Eurotatoria</taxon>
        <taxon>Bdelloidea</taxon>
        <taxon>Philodinida</taxon>
        <taxon>Philodinidae</taxon>
        <taxon>Rotaria</taxon>
    </lineage>
</organism>
<dbReference type="InterPro" id="IPR002123">
    <property type="entry name" value="Plipid/glycerol_acylTrfase"/>
</dbReference>
<dbReference type="InterPro" id="IPR036356">
    <property type="entry name" value="ERp29_C_sf"/>
</dbReference>
<dbReference type="Gene3D" id="1.20.1150.12">
    <property type="entry name" value="Endoplasmic reticulum resident protein 29, C-terminal domain"/>
    <property type="match status" value="1"/>
</dbReference>
<dbReference type="SUPFAM" id="SSF47933">
    <property type="entry name" value="ERP29 C domain-like"/>
    <property type="match status" value="1"/>
</dbReference>
<comment type="catalytic activity">
    <reaction evidence="14">
        <text>1,2-di-(9Z-octadecenoyl)-sn-glycero-3-phosphocholine + 1-hexadecanoyl-sn-glycero-3-phosphocholine = 1-hexadecanoyl-2-(9Z-octadecenoyl)-sn-glycero-3-phosphocholine + 1-(9Z-octadecenoyl)-sn-glycero-3-phosphocholine</text>
        <dbReference type="Rhea" id="RHEA:43816"/>
        <dbReference type="ChEBI" id="CHEBI:28610"/>
        <dbReference type="ChEBI" id="CHEBI:72998"/>
        <dbReference type="ChEBI" id="CHEBI:73001"/>
        <dbReference type="ChEBI" id="CHEBI:74669"/>
    </reaction>
    <physiologicalReaction direction="left-to-right" evidence="14">
        <dbReference type="Rhea" id="RHEA:43817"/>
    </physiologicalReaction>
    <physiologicalReaction direction="right-to-left" evidence="14">
        <dbReference type="Rhea" id="RHEA:43818"/>
    </physiologicalReaction>
</comment>
<dbReference type="PANTHER" id="PTHR12497:SF0">
    <property type="entry name" value="TAFAZZIN"/>
    <property type="match status" value="1"/>
</dbReference>
<evidence type="ECO:0000256" key="8">
    <source>
        <dbReference type="ARBA" id="ARBA00023098"/>
    </source>
</evidence>
<feature type="domain" description="Phospholipid/glycerol acyltransferase" evidence="15">
    <location>
        <begin position="345"/>
        <end position="486"/>
    </location>
</feature>
<dbReference type="PANTHER" id="PTHR12497">
    <property type="entry name" value="TAZ PROTEIN TAFAZZIN"/>
    <property type="match status" value="1"/>
</dbReference>
<keyword evidence="10" id="KW-0472">Membrane</keyword>
<dbReference type="EMBL" id="CAJOBG010002670">
    <property type="protein sequence ID" value="CAF4021293.1"/>
    <property type="molecule type" value="Genomic_DNA"/>
</dbReference>
<keyword evidence="5" id="KW-1000">Mitochondrion outer membrane</keyword>
<evidence type="ECO:0000256" key="7">
    <source>
        <dbReference type="ARBA" id="ARBA00022824"/>
    </source>
</evidence>
<comment type="similarity">
    <text evidence="2">Belongs to the taffazin family.</text>
</comment>
<dbReference type="CDD" id="cd00238">
    <property type="entry name" value="ERp29c"/>
    <property type="match status" value="1"/>
</dbReference>
<evidence type="ECO:0000256" key="10">
    <source>
        <dbReference type="ARBA" id="ARBA00023136"/>
    </source>
</evidence>
<name>A0A819Q1G5_9BILA</name>
<evidence type="ECO:0000256" key="3">
    <source>
        <dbReference type="ARBA" id="ARBA00020499"/>
    </source>
</evidence>
<dbReference type="Gene3D" id="3.40.30.10">
    <property type="entry name" value="Glutaredoxin"/>
    <property type="match status" value="1"/>
</dbReference>
<evidence type="ECO:0000256" key="1">
    <source>
        <dbReference type="ARBA" id="ARBA00004137"/>
    </source>
</evidence>
<dbReference type="InterPro" id="IPR036249">
    <property type="entry name" value="Thioredoxin-like_sf"/>
</dbReference>
<evidence type="ECO:0000313" key="17">
    <source>
        <dbReference type="EMBL" id="CAF4067939.1"/>
    </source>
</evidence>